<dbReference type="PRINTS" id="PR00885">
    <property type="entry name" value="BCTERIALGSPH"/>
</dbReference>
<dbReference type="AlphaFoldDB" id="A0A1H6F6L3"/>
<keyword evidence="4 9" id="KW-0488">Methylation</keyword>
<keyword evidence="12" id="KW-1185">Reference proteome</keyword>
<dbReference type="InterPro" id="IPR003413">
    <property type="entry name" value="T2SS_GspI_C"/>
</dbReference>
<dbReference type="GO" id="GO:0015627">
    <property type="term" value="C:type II protein secretion system complex"/>
    <property type="evidence" value="ECO:0007669"/>
    <property type="project" value="UniProtKB-UniRule"/>
</dbReference>
<evidence type="ECO:0000256" key="5">
    <source>
        <dbReference type="ARBA" id="ARBA00022519"/>
    </source>
</evidence>
<dbReference type="Pfam" id="PF07963">
    <property type="entry name" value="N_methyl"/>
    <property type="match status" value="1"/>
</dbReference>
<dbReference type="RefSeq" id="WP_103918668.1">
    <property type="nucleotide sequence ID" value="NZ_FMSV02000072.1"/>
</dbReference>
<accession>A0A1H6F6L3</accession>
<reference evidence="11 12" key="1">
    <citation type="submission" date="2016-10" db="EMBL/GenBank/DDBJ databases">
        <authorList>
            <person name="de Groot N.N."/>
        </authorList>
    </citation>
    <scope>NUCLEOTIDE SEQUENCE [LARGE SCALE GENOMIC DNA]</scope>
    <source>
        <strain evidence="11">MBHS1</strain>
    </source>
</reference>
<organism evidence="11 12">
    <name type="scientific">Candidatus Venteria ishoeyi</name>
    <dbReference type="NCBI Taxonomy" id="1899563"/>
    <lineage>
        <taxon>Bacteria</taxon>
        <taxon>Pseudomonadati</taxon>
        <taxon>Pseudomonadota</taxon>
        <taxon>Gammaproteobacteria</taxon>
        <taxon>Thiotrichales</taxon>
        <taxon>Thiotrichaceae</taxon>
        <taxon>Venteria</taxon>
    </lineage>
</organism>
<evidence type="ECO:0000313" key="12">
    <source>
        <dbReference type="Proteomes" id="UP000236724"/>
    </source>
</evidence>
<dbReference type="InterPro" id="IPR002416">
    <property type="entry name" value="T2SS_protein-GspH"/>
</dbReference>
<evidence type="ECO:0000256" key="3">
    <source>
        <dbReference type="ARBA" id="ARBA00022475"/>
    </source>
</evidence>
<evidence type="ECO:0000313" key="11">
    <source>
        <dbReference type="EMBL" id="SEH04625.1"/>
    </source>
</evidence>
<sequence>MVTYKALSGKGFTLLEVLVALAILSITLAAVIKSTGTQAETLSYLRAKTLAQWVAVNHMTELRLQRAWLGSGEHEGETEMGYQRWYWSMTVSTTSDPAMRKLEMRVYADEEKQNSVVQLIGFLGKPGTK</sequence>
<dbReference type="SUPFAM" id="SSF54523">
    <property type="entry name" value="Pili subunits"/>
    <property type="match status" value="1"/>
</dbReference>
<keyword evidence="8 9" id="KW-0472">Membrane</keyword>
<dbReference type="InterPro" id="IPR012902">
    <property type="entry name" value="N_methyl_site"/>
</dbReference>
<feature type="domain" description="Type II secretion system protein GspI C-terminal" evidence="10">
    <location>
        <begin position="45"/>
        <end position="123"/>
    </location>
</feature>
<dbReference type="PANTHER" id="PTHR38779">
    <property type="entry name" value="TYPE II SECRETION SYSTEM PROTEIN I-RELATED"/>
    <property type="match status" value="1"/>
</dbReference>
<feature type="transmembrane region" description="Helical" evidence="9">
    <location>
        <begin position="12"/>
        <end position="32"/>
    </location>
</feature>
<comment type="similarity">
    <text evidence="2 9">Belongs to the GSP I family.</text>
</comment>
<evidence type="ECO:0000259" key="10">
    <source>
        <dbReference type="Pfam" id="PF02501"/>
    </source>
</evidence>
<comment type="subcellular location">
    <subcellularLocation>
        <location evidence="1 9">Cell inner membrane</location>
        <topology evidence="1 9">Single-pass membrane protein</topology>
    </subcellularLocation>
</comment>
<keyword evidence="6 9" id="KW-0812">Transmembrane</keyword>
<keyword evidence="5 9" id="KW-0997">Cell inner membrane</keyword>
<keyword evidence="7 9" id="KW-1133">Transmembrane helix</keyword>
<protein>
    <recommendedName>
        <fullName evidence="9">Type II secretion system protein I</fullName>
        <shortName evidence="9">T2SS minor pseudopilin I</shortName>
    </recommendedName>
</protein>
<comment type="subunit">
    <text evidence="9">Type II secretion is composed of four main components: the outer membrane complex, the inner membrane complex, the cytoplasmic secretion ATPase and the periplasm-spanning pseudopilus.</text>
</comment>
<dbReference type="Pfam" id="PF02501">
    <property type="entry name" value="T2SSI"/>
    <property type="match status" value="1"/>
</dbReference>
<dbReference type="EMBL" id="FMSV02000072">
    <property type="protein sequence ID" value="SEH04625.1"/>
    <property type="molecule type" value="Genomic_DNA"/>
</dbReference>
<dbReference type="InterPro" id="IPR010052">
    <property type="entry name" value="T2SS_protein-GspI"/>
</dbReference>
<dbReference type="Proteomes" id="UP000236724">
    <property type="component" value="Unassembled WGS sequence"/>
</dbReference>
<dbReference type="NCBIfam" id="TIGR01707">
    <property type="entry name" value="gspI"/>
    <property type="match status" value="1"/>
</dbReference>
<comment type="PTM">
    <text evidence="9">Cleaved by prepilin peptidase.</text>
</comment>
<name>A0A1H6F6L3_9GAMM</name>
<dbReference type="PANTHER" id="PTHR38779:SF2">
    <property type="entry name" value="TYPE II SECRETION SYSTEM PROTEIN I-RELATED"/>
    <property type="match status" value="1"/>
</dbReference>
<proteinExistence type="inferred from homology"/>
<keyword evidence="3" id="KW-1003">Cell membrane</keyword>
<evidence type="ECO:0000256" key="2">
    <source>
        <dbReference type="ARBA" id="ARBA00008358"/>
    </source>
</evidence>
<comment type="function">
    <text evidence="9">Component of the type II secretion system required for the energy-dependent secretion of extracellular factors such as proteases and toxins from the periplasm.</text>
</comment>
<dbReference type="Gene3D" id="3.30.1300.30">
    <property type="entry name" value="GSPII I/J protein-like"/>
    <property type="match status" value="1"/>
</dbReference>
<evidence type="ECO:0000256" key="1">
    <source>
        <dbReference type="ARBA" id="ARBA00004377"/>
    </source>
</evidence>
<evidence type="ECO:0000256" key="4">
    <source>
        <dbReference type="ARBA" id="ARBA00022481"/>
    </source>
</evidence>
<evidence type="ECO:0000256" key="9">
    <source>
        <dbReference type="RuleBase" id="RU368030"/>
    </source>
</evidence>
<evidence type="ECO:0000256" key="6">
    <source>
        <dbReference type="ARBA" id="ARBA00022692"/>
    </source>
</evidence>
<dbReference type="NCBIfam" id="TIGR02532">
    <property type="entry name" value="IV_pilin_GFxxxE"/>
    <property type="match status" value="1"/>
</dbReference>
<dbReference type="GO" id="GO:0005886">
    <property type="term" value="C:plasma membrane"/>
    <property type="evidence" value="ECO:0007669"/>
    <property type="project" value="UniProtKB-SubCell"/>
</dbReference>
<dbReference type="OrthoDB" id="6121517at2"/>
<dbReference type="InterPro" id="IPR045584">
    <property type="entry name" value="Pilin-like"/>
</dbReference>
<gene>
    <name evidence="11" type="ORF">MBHS_00474</name>
</gene>
<dbReference type="GO" id="GO:0015628">
    <property type="term" value="P:protein secretion by the type II secretion system"/>
    <property type="evidence" value="ECO:0007669"/>
    <property type="project" value="UniProtKB-UniRule"/>
</dbReference>
<evidence type="ECO:0000256" key="7">
    <source>
        <dbReference type="ARBA" id="ARBA00022989"/>
    </source>
</evidence>
<dbReference type="PROSITE" id="PS00409">
    <property type="entry name" value="PROKAR_NTER_METHYL"/>
    <property type="match status" value="1"/>
</dbReference>
<evidence type="ECO:0000256" key="8">
    <source>
        <dbReference type="ARBA" id="ARBA00023136"/>
    </source>
</evidence>